<keyword evidence="3" id="KW-1185">Reference proteome</keyword>
<name>A0ABR3URC7_9PLEO</name>
<proteinExistence type="predicted"/>
<dbReference type="Pfam" id="PF09414">
    <property type="entry name" value="RNA_ligase"/>
    <property type="match status" value="1"/>
</dbReference>
<evidence type="ECO:0000313" key="3">
    <source>
        <dbReference type="Proteomes" id="UP001578633"/>
    </source>
</evidence>
<gene>
    <name evidence="2" type="ORF">ACET3X_002894</name>
</gene>
<dbReference type="Proteomes" id="UP001578633">
    <property type="component" value="Chromosome 2"/>
</dbReference>
<dbReference type="GeneID" id="96083216"/>
<sequence length="357" mass="40502">MASTDFGQSMLYPKITTHISDVVEHLHRLNRDPSHPNVNMALEHVPFVGTVKLHGTHADILVYPDNRIVFQSRNVTGLSVARDNQGFAATMLNKTDTILGLRNLYLARWRELNPNATVEDSLPVLIAGEWIGEKIQKDVAIAQLYRRFVIISININGRWQKDQEYPDINLPDYGIYNASRCGLFHTTLYPDEIERTVSEVERMTEEVAAHCPFAATFGISGPGEGIVWKPVSPQYNAIPALWFKSKGGKFKSTSFRPPRQTNAVDTIRDKRKAAAKLAGPWCSQQRLEQGWDVLREKGVKQDVRALGDFLKWIRQDILEEEKTYITKFGVDEADLTVEIAKIAEPWYRTQLRQGDGL</sequence>
<evidence type="ECO:0000259" key="1">
    <source>
        <dbReference type="Pfam" id="PF09414"/>
    </source>
</evidence>
<dbReference type="SUPFAM" id="SSF56091">
    <property type="entry name" value="DNA ligase/mRNA capping enzyme, catalytic domain"/>
    <property type="match status" value="1"/>
</dbReference>
<reference evidence="2 3" key="1">
    <citation type="submission" date="2024-09" db="EMBL/GenBank/DDBJ databases">
        <title>T2T genomes of carrot and Alternaria dauci and their utility for understanding host-pathogen interaction during carrot leaf blight disease.</title>
        <authorList>
            <person name="Liu W."/>
            <person name="Xu S."/>
            <person name="Ou C."/>
            <person name="Liu X."/>
            <person name="Zhuang F."/>
            <person name="Deng X.W."/>
        </authorList>
    </citation>
    <scope>NUCLEOTIDE SEQUENCE [LARGE SCALE GENOMIC DNA]</scope>
    <source>
        <strain evidence="2 3">A2016</strain>
    </source>
</reference>
<comment type="caution">
    <text evidence="2">The sequence shown here is derived from an EMBL/GenBank/DDBJ whole genome shotgun (WGS) entry which is preliminary data.</text>
</comment>
<dbReference type="InterPro" id="IPR021122">
    <property type="entry name" value="RNA_ligase_dom_REL/Rnl2"/>
</dbReference>
<protein>
    <recommendedName>
        <fullName evidence="1">RNA ligase domain-containing protein</fullName>
    </recommendedName>
</protein>
<feature type="domain" description="RNA ligase" evidence="1">
    <location>
        <begin position="46"/>
        <end position="244"/>
    </location>
</feature>
<organism evidence="2 3">
    <name type="scientific">Alternaria dauci</name>
    <dbReference type="NCBI Taxonomy" id="48095"/>
    <lineage>
        <taxon>Eukaryota</taxon>
        <taxon>Fungi</taxon>
        <taxon>Dikarya</taxon>
        <taxon>Ascomycota</taxon>
        <taxon>Pezizomycotina</taxon>
        <taxon>Dothideomycetes</taxon>
        <taxon>Pleosporomycetidae</taxon>
        <taxon>Pleosporales</taxon>
        <taxon>Pleosporineae</taxon>
        <taxon>Pleosporaceae</taxon>
        <taxon>Alternaria</taxon>
        <taxon>Alternaria sect. Porri</taxon>
    </lineage>
</organism>
<evidence type="ECO:0000313" key="2">
    <source>
        <dbReference type="EMBL" id="KAL1798857.1"/>
    </source>
</evidence>
<dbReference type="RefSeq" id="XP_069309441.1">
    <property type="nucleotide sequence ID" value="XM_069449687.1"/>
</dbReference>
<dbReference type="EMBL" id="JBHGVX010000002">
    <property type="protein sequence ID" value="KAL1798857.1"/>
    <property type="molecule type" value="Genomic_DNA"/>
</dbReference>
<accession>A0ABR3URC7</accession>